<evidence type="ECO:0000313" key="2">
    <source>
        <dbReference type="Proteomes" id="UP001345219"/>
    </source>
</evidence>
<evidence type="ECO:0000313" key="1">
    <source>
        <dbReference type="EMBL" id="KAK4746367.1"/>
    </source>
</evidence>
<gene>
    <name evidence="1" type="ORF">SAY87_012679</name>
</gene>
<organism evidence="1 2">
    <name type="scientific">Trapa incisa</name>
    <dbReference type="NCBI Taxonomy" id="236973"/>
    <lineage>
        <taxon>Eukaryota</taxon>
        <taxon>Viridiplantae</taxon>
        <taxon>Streptophyta</taxon>
        <taxon>Embryophyta</taxon>
        <taxon>Tracheophyta</taxon>
        <taxon>Spermatophyta</taxon>
        <taxon>Magnoliopsida</taxon>
        <taxon>eudicotyledons</taxon>
        <taxon>Gunneridae</taxon>
        <taxon>Pentapetalae</taxon>
        <taxon>rosids</taxon>
        <taxon>malvids</taxon>
        <taxon>Myrtales</taxon>
        <taxon>Lythraceae</taxon>
        <taxon>Trapa</taxon>
    </lineage>
</organism>
<sequence>MVPFMEVNEESLKNGPNQQTPSLLLGLDCSPPSWMEGSGQMAPSCHKVILVFPIHLAAVWNLNLQIVDGLCCTTDSNINDHCTIISTGRTLAQKFSYVWLVGGVHTQLLCAK</sequence>
<proteinExistence type="predicted"/>
<dbReference type="Proteomes" id="UP001345219">
    <property type="component" value="Chromosome 10"/>
</dbReference>
<protein>
    <submittedName>
        <fullName evidence="1">Uncharacterized protein</fullName>
    </submittedName>
</protein>
<accession>A0AAN7H1E2</accession>
<dbReference type="EMBL" id="JAXIOK010000021">
    <property type="protein sequence ID" value="KAK4746367.1"/>
    <property type="molecule type" value="Genomic_DNA"/>
</dbReference>
<comment type="caution">
    <text evidence="1">The sequence shown here is derived from an EMBL/GenBank/DDBJ whole genome shotgun (WGS) entry which is preliminary data.</text>
</comment>
<reference evidence="1 2" key="1">
    <citation type="journal article" date="2023" name="Hortic Res">
        <title>Pangenome of water caltrop reveals structural variations and asymmetric subgenome divergence after allopolyploidization.</title>
        <authorList>
            <person name="Zhang X."/>
            <person name="Chen Y."/>
            <person name="Wang L."/>
            <person name="Yuan Y."/>
            <person name="Fang M."/>
            <person name="Shi L."/>
            <person name="Lu R."/>
            <person name="Comes H.P."/>
            <person name="Ma Y."/>
            <person name="Chen Y."/>
            <person name="Huang G."/>
            <person name="Zhou Y."/>
            <person name="Zheng Z."/>
            <person name="Qiu Y."/>
        </authorList>
    </citation>
    <scope>NUCLEOTIDE SEQUENCE [LARGE SCALE GENOMIC DNA]</scope>
    <source>
        <tissue evidence="1">Roots</tissue>
    </source>
</reference>
<keyword evidence="2" id="KW-1185">Reference proteome</keyword>
<name>A0AAN7H1E2_9MYRT</name>
<dbReference type="AlphaFoldDB" id="A0AAN7H1E2"/>